<name>A0A540R5G2_9CORY</name>
<dbReference type="EMBL" id="VHIR01000014">
    <property type="protein sequence ID" value="TQE42970.1"/>
    <property type="molecule type" value="Genomic_DNA"/>
</dbReference>
<evidence type="ECO:0000259" key="2">
    <source>
        <dbReference type="Pfam" id="PF07331"/>
    </source>
</evidence>
<feature type="transmembrane region" description="Helical" evidence="1">
    <location>
        <begin position="179"/>
        <end position="201"/>
    </location>
</feature>
<feature type="transmembrane region" description="Helical" evidence="1">
    <location>
        <begin position="21"/>
        <end position="41"/>
    </location>
</feature>
<feature type="transmembrane region" description="Helical" evidence="1">
    <location>
        <begin position="53"/>
        <end position="75"/>
    </location>
</feature>
<keyword evidence="1" id="KW-0472">Membrane</keyword>
<dbReference type="InterPro" id="IPR009936">
    <property type="entry name" value="DUF1468"/>
</dbReference>
<organism evidence="3 4">
    <name type="scientific">Corynebacterium phoceense</name>
    <dbReference type="NCBI Taxonomy" id="1686286"/>
    <lineage>
        <taxon>Bacteria</taxon>
        <taxon>Bacillati</taxon>
        <taxon>Actinomycetota</taxon>
        <taxon>Actinomycetes</taxon>
        <taxon>Mycobacteriales</taxon>
        <taxon>Corynebacteriaceae</taxon>
        <taxon>Corynebacterium</taxon>
    </lineage>
</organism>
<dbReference type="STRING" id="1686286.GCA_900092335_02019"/>
<keyword evidence="4" id="KW-1185">Reference proteome</keyword>
<keyword evidence="1" id="KW-1133">Transmembrane helix</keyword>
<reference evidence="3 4" key="1">
    <citation type="submission" date="2019-06" db="EMBL/GenBank/DDBJ databases">
        <title>Draft genome of C. phoceense Strain 272.</title>
        <authorList>
            <person name="Pacheco L.G.C."/>
            <person name="Barberis C.M."/>
            <person name="Almuzara M.N."/>
            <person name="Traglia G.M."/>
            <person name="Santos C.S."/>
            <person name="Rocha D.J.P.G."/>
            <person name="Aguiar E.R.G.R."/>
            <person name="Vay C.A."/>
        </authorList>
    </citation>
    <scope>NUCLEOTIDE SEQUENCE [LARGE SCALE GENOMIC DNA]</scope>
    <source>
        <strain evidence="3 4">272</strain>
    </source>
</reference>
<evidence type="ECO:0000313" key="3">
    <source>
        <dbReference type="EMBL" id="TQE42970.1"/>
    </source>
</evidence>
<gene>
    <name evidence="3" type="ORF">EJK80_09465</name>
</gene>
<accession>A0A540R5G2</accession>
<dbReference type="RefSeq" id="WP_141629108.1">
    <property type="nucleotide sequence ID" value="NZ_VHIR01000014.1"/>
</dbReference>
<evidence type="ECO:0000313" key="4">
    <source>
        <dbReference type="Proteomes" id="UP000318080"/>
    </source>
</evidence>
<keyword evidence="1" id="KW-0812">Transmembrane</keyword>
<sequence length="209" mass="22047">MTTATKVKPDKTPAKRSYGELVLAALLGLVGLWMLLGRSTIQVIGETIPGPLFLPTGVGIGCLVLAAVLAADVFAKPQRLRDSTHNTSSNVSTDLLDDLGGIDEDERHISTLSDDADADLPPSAEVANPPTDWKTWGAVVVAFVLTIAVLPYLGWILTSSLLFFAISQVLGGRNWARDLAISFIVGSVTYFIFALGLGLNLPAGFLGGI</sequence>
<proteinExistence type="predicted"/>
<protein>
    <submittedName>
        <fullName evidence="3">Tripartite tricarboxylate transporter TctB family protein</fullName>
    </submittedName>
</protein>
<feature type="domain" description="DUF1468" evidence="2">
    <location>
        <begin position="22"/>
        <end position="202"/>
    </location>
</feature>
<dbReference type="Proteomes" id="UP000318080">
    <property type="component" value="Unassembled WGS sequence"/>
</dbReference>
<evidence type="ECO:0000256" key="1">
    <source>
        <dbReference type="SAM" id="Phobius"/>
    </source>
</evidence>
<comment type="caution">
    <text evidence="3">The sequence shown here is derived from an EMBL/GenBank/DDBJ whole genome shotgun (WGS) entry which is preliminary data.</text>
</comment>
<dbReference type="Pfam" id="PF07331">
    <property type="entry name" value="TctB"/>
    <property type="match status" value="1"/>
</dbReference>
<dbReference type="AlphaFoldDB" id="A0A540R5G2"/>
<feature type="transmembrane region" description="Helical" evidence="1">
    <location>
        <begin position="138"/>
        <end position="167"/>
    </location>
</feature>